<dbReference type="InterPro" id="IPR001296">
    <property type="entry name" value="Glyco_trans_1"/>
</dbReference>
<dbReference type="SUPFAM" id="SSF53756">
    <property type="entry name" value="UDP-Glycosyltransferase/glycogen phosphorylase"/>
    <property type="match status" value="3"/>
</dbReference>
<dbReference type="Pfam" id="PF00534">
    <property type="entry name" value="Glycos_transf_1"/>
    <property type="match status" value="1"/>
</dbReference>
<dbReference type="InterPro" id="IPR043149">
    <property type="entry name" value="TagF_N"/>
</dbReference>
<evidence type="ECO:0000256" key="6">
    <source>
        <dbReference type="ARBA" id="ARBA00022944"/>
    </source>
</evidence>
<organism evidence="9 10">
    <name type="scientific">Neobacillus kokaensis</name>
    <dbReference type="NCBI Taxonomy" id="2759023"/>
    <lineage>
        <taxon>Bacteria</taxon>
        <taxon>Bacillati</taxon>
        <taxon>Bacillota</taxon>
        <taxon>Bacilli</taxon>
        <taxon>Bacillales</taxon>
        <taxon>Bacillaceae</taxon>
        <taxon>Neobacillus</taxon>
    </lineage>
</organism>
<evidence type="ECO:0000259" key="8">
    <source>
        <dbReference type="PROSITE" id="PS51780"/>
    </source>
</evidence>
<keyword evidence="4" id="KW-0808">Transferase</keyword>
<dbReference type="InterPro" id="IPR025987">
    <property type="entry name" value="GW_dom"/>
</dbReference>
<sequence length="1069" mass="123284">MNAKIIKRKIRFIVVPIINYIRKVTQRRNYQYRRYYEKLDVIDRTILYESRDGKSITDSPYAIFKYLLHNPEYKDYQHIWSLHCFDDLQSVMNQYKDYKNVKFVKRNSKEYLKCLAASKYLINNSTFQSFFIPKSDQVYINTWHGTPLKSMGFDIPGNPSLSQNVVRNFLSADYLLSPNEHTSNMFLDSYKLKGIYPGEIIEEGYPRIDLTLQTNRRQFQAVLTSTGLTIDSSKKTILYAPTWKGTNVSRAKNDMFQIIADMAYLIDQVGREYNVLIKVHPFLYAEARKFQEIKNILVPDFIDTNELLSAVDLLITDYSSIFFDYLVTDKPILFYVWDYDDYNEERGRSLRDNELPGPILFTIKEVIEAVQSIGEVSVDYKNVYKMAKNRFVNHDDGRVTKRIVDYIFNNIDPGLKVIHHQDKEKKKILIYPGGMMNNGITSSFINLMDNIDFNQYDVSVFINSPSSKEVLNNLAKVNKNARFLFRNGQGVYSIFEIYRDKFVHNRGAHTDFTKRLYPEQAYKRELKRCFGRTKFDIAIDFSGYSLFWAKYLLATDAKKKICYMHNDLLSDSERKINGRRPHRINLRGLFSVYHRFDKLVSVSLGTMELNKKNLAQYADNSKFDYVMNSINVEKILRLSNEVNSDSQDESINSGQLIGNKPFKSWAVIQYPAEHFVWNRPPGLEGAVRVTPAGNYLDQEVMILREAYTEAGGCYKFAIEDRIEGWLDQTCFKLLPDSILSEKVVNKSLILQNVSGNSIWNLPYKVEGVQKVCSSKEYKGVLVDVDIEVRTQHGTYSRISVNGVHLGWIDSSALKMVKKENGVKTSLFKLWNRQKYKRHISHLRRLTIAANSVKEIAAANEGTVDRLEIHKTEGLLNTQAVQMSEYIAVKTIEGTTIPEPSSENFNFINMGRLSPEKAQDNLINAFARFHQNQQNSKLYILGAGPLRKELEDLIAELKLKDSVFLVGQVENPFIIMKKCDCFVLSSHYEGQPMVLLEALTLGMKIVATDIVANRTVLEHGRYGLLVENSIEGIEKGLQEAAEKQPAGNMIEFLPEEYNQKAMGTFYKVLS</sequence>
<evidence type="ECO:0000256" key="5">
    <source>
        <dbReference type="ARBA" id="ARBA00022729"/>
    </source>
</evidence>
<evidence type="ECO:0000313" key="10">
    <source>
        <dbReference type="Proteomes" id="UP000637074"/>
    </source>
</evidence>
<dbReference type="InterPro" id="IPR051612">
    <property type="entry name" value="Teichoic_Acid_Biosynth"/>
</dbReference>
<feature type="domain" description="GW" evidence="8">
    <location>
        <begin position="740"/>
        <end position="818"/>
    </location>
</feature>
<dbReference type="PROSITE" id="PS51780">
    <property type="entry name" value="GW"/>
    <property type="match status" value="1"/>
</dbReference>
<dbReference type="PANTHER" id="PTHR37316">
    <property type="entry name" value="TEICHOIC ACID GLYCEROL-PHOSPHATE PRIMASE"/>
    <property type="match status" value="1"/>
</dbReference>
<reference evidence="9 10" key="1">
    <citation type="journal article" date="2022" name="Int. J. Syst. Evol. Microbiol.">
        <title>Neobacillus kokaensis sp. nov., isolated from soil.</title>
        <authorList>
            <person name="Yuki K."/>
            <person name="Matsubara H."/>
            <person name="Yamaguchi S."/>
        </authorList>
    </citation>
    <scope>NUCLEOTIDE SEQUENCE [LARGE SCALE GENOMIC DNA]</scope>
    <source>
        <strain evidence="9 10">LOB 377</strain>
    </source>
</reference>
<evidence type="ECO:0000256" key="1">
    <source>
        <dbReference type="ARBA" id="ARBA00004202"/>
    </source>
</evidence>
<evidence type="ECO:0000256" key="2">
    <source>
        <dbReference type="ARBA" id="ARBA00010488"/>
    </source>
</evidence>
<proteinExistence type="inferred from homology"/>
<dbReference type="InterPro" id="IPR043148">
    <property type="entry name" value="TagF_C"/>
</dbReference>
<dbReference type="PANTHER" id="PTHR37316:SF3">
    <property type="entry name" value="TEICHOIC ACID GLYCEROL-PHOSPHATE TRANSFERASE"/>
    <property type="match status" value="1"/>
</dbReference>
<dbReference type="Pfam" id="PF13457">
    <property type="entry name" value="GW"/>
    <property type="match status" value="2"/>
</dbReference>
<gene>
    <name evidence="9" type="ORF">AM1BK_09970</name>
</gene>
<dbReference type="CDD" id="cd03811">
    <property type="entry name" value="GT4_GT28_WabH-like"/>
    <property type="match status" value="1"/>
</dbReference>
<evidence type="ECO:0000256" key="7">
    <source>
        <dbReference type="ARBA" id="ARBA00023136"/>
    </source>
</evidence>
<protein>
    <recommendedName>
        <fullName evidence="8">GW domain-containing protein</fullName>
    </recommendedName>
</protein>
<dbReference type="Gene3D" id="2.30.30.170">
    <property type="match status" value="2"/>
</dbReference>
<dbReference type="InterPro" id="IPR007554">
    <property type="entry name" value="Glycerophosphate_synth"/>
</dbReference>
<keyword evidence="10" id="KW-1185">Reference proteome</keyword>
<name>A0ABQ3MXP4_9BACI</name>
<comment type="subcellular location">
    <subcellularLocation>
        <location evidence="1">Cell membrane</location>
        <topology evidence="1">Peripheral membrane protein</topology>
    </subcellularLocation>
</comment>
<dbReference type="Gene3D" id="3.40.50.12580">
    <property type="match status" value="1"/>
</dbReference>
<keyword evidence="5" id="KW-0732">Signal</keyword>
<comment type="similarity">
    <text evidence="2">Belongs to the CDP-glycerol glycerophosphotransferase family.</text>
</comment>
<dbReference type="Pfam" id="PF04464">
    <property type="entry name" value="Glyphos_transf"/>
    <property type="match status" value="1"/>
</dbReference>
<keyword evidence="3" id="KW-1003">Cell membrane</keyword>
<evidence type="ECO:0000256" key="4">
    <source>
        <dbReference type="ARBA" id="ARBA00022679"/>
    </source>
</evidence>
<dbReference type="RefSeq" id="WP_191270338.1">
    <property type="nucleotide sequence ID" value="NZ_BNDS01000003.1"/>
</dbReference>
<keyword evidence="6" id="KW-0777">Teichoic acid biosynthesis</keyword>
<keyword evidence="7" id="KW-0472">Membrane</keyword>
<dbReference type="NCBIfam" id="NF033202">
    <property type="entry name" value="GW_glycos_SH3"/>
    <property type="match status" value="1"/>
</dbReference>
<dbReference type="Gene3D" id="3.40.50.11820">
    <property type="match status" value="1"/>
</dbReference>
<accession>A0ABQ3MXP4</accession>
<dbReference type="Proteomes" id="UP000637074">
    <property type="component" value="Unassembled WGS sequence"/>
</dbReference>
<evidence type="ECO:0000313" key="9">
    <source>
        <dbReference type="EMBL" id="GHH97454.1"/>
    </source>
</evidence>
<evidence type="ECO:0000256" key="3">
    <source>
        <dbReference type="ARBA" id="ARBA00022475"/>
    </source>
</evidence>
<dbReference type="InterPro" id="IPR038200">
    <property type="entry name" value="GW_dom_sf"/>
</dbReference>
<dbReference type="Gene3D" id="3.40.50.2000">
    <property type="entry name" value="Glycogen Phosphorylase B"/>
    <property type="match status" value="1"/>
</dbReference>
<dbReference type="SUPFAM" id="SSF82057">
    <property type="entry name" value="Prokaryotic SH3-related domain"/>
    <property type="match status" value="2"/>
</dbReference>
<dbReference type="EMBL" id="BNDS01000003">
    <property type="protein sequence ID" value="GHH97454.1"/>
    <property type="molecule type" value="Genomic_DNA"/>
</dbReference>
<comment type="caution">
    <text evidence="9">The sequence shown here is derived from an EMBL/GenBank/DDBJ whole genome shotgun (WGS) entry which is preliminary data.</text>
</comment>